<proteinExistence type="predicted"/>
<keyword evidence="1" id="KW-0812">Transmembrane</keyword>
<name>A0A834J9W7_VESVU</name>
<accession>A0A834J9W7</accession>
<gene>
    <name evidence="2" type="ORF">HZH66_014070</name>
</gene>
<evidence type="ECO:0000313" key="2">
    <source>
        <dbReference type="EMBL" id="KAF7381676.1"/>
    </source>
</evidence>
<organism evidence="2 3">
    <name type="scientific">Vespula vulgaris</name>
    <name type="common">Yellow jacket</name>
    <name type="synonym">Wasp</name>
    <dbReference type="NCBI Taxonomy" id="7454"/>
    <lineage>
        <taxon>Eukaryota</taxon>
        <taxon>Metazoa</taxon>
        <taxon>Ecdysozoa</taxon>
        <taxon>Arthropoda</taxon>
        <taxon>Hexapoda</taxon>
        <taxon>Insecta</taxon>
        <taxon>Pterygota</taxon>
        <taxon>Neoptera</taxon>
        <taxon>Endopterygota</taxon>
        <taxon>Hymenoptera</taxon>
        <taxon>Apocrita</taxon>
        <taxon>Aculeata</taxon>
        <taxon>Vespoidea</taxon>
        <taxon>Vespidae</taxon>
        <taxon>Vespinae</taxon>
        <taxon>Vespula</taxon>
    </lineage>
</organism>
<sequence>MTGRANSDTVSDLRCWFMCNIVFRTISHVILLIIVIIIILLYSVILFDSKVTNFPKEERRSKEEDERTNGSTKLRNIKKVEIALSLRIANVLRFMVLVR</sequence>
<dbReference type="AlphaFoldDB" id="A0A834J9W7"/>
<comment type="caution">
    <text evidence="2">The sequence shown here is derived from an EMBL/GenBank/DDBJ whole genome shotgun (WGS) entry which is preliminary data.</text>
</comment>
<keyword evidence="1" id="KW-0472">Membrane</keyword>
<protein>
    <submittedName>
        <fullName evidence="2">Uncharacterized protein</fullName>
    </submittedName>
</protein>
<keyword evidence="3" id="KW-1185">Reference proteome</keyword>
<evidence type="ECO:0000256" key="1">
    <source>
        <dbReference type="SAM" id="Phobius"/>
    </source>
</evidence>
<feature type="transmembrane region" description="Helical" evidence="1">
    <location>
        <begin position="26"/>
        <end position="47"/>
    </location>
</feature>
<keyword evidence="1" id="KW-1133">Transmembrane helix</keyword>
<evidence type="ECO:0000313" key="3">
    <source>
        <dbReference type="Proteomes" id="UP000614350"/>
    </source>
</evidence>
<dbReference type="Proteomes" id="UP000614350">
    <property type="component" value="Unassembled WGS sequence"/>
</dbReference>
<dbReference type="EMBL" id="JACSEA010000020">
    <property type="protein sequence ID" value="KAF7381676.1"/>
    <property type="molecule type" value="Genomic_DNA"/>
</dbReference>
<reference evidence="2" key="1">
    <citation type="journal article" date="2020" name="G3 (Bethesda)">
        <title>High-Quality Assemblies for Three Invasive Social Wasps from the &lt;i&gt;Vespula&lt;/i&gt; Genus.</title>
        <authorList>
            <person name="Harrop T.W.R."/>
            <person name="Guhlin J."/>
            <person name="McLaughlin G.M."/>
            <person name="Permina E."/>
            <person name="Stockwell P."/>
            <person name="Gilligan J."/>
            <person name="Le Lec M.F."/>
            <person name="Gruber M.A.M."/>
            <person name="Quinn O."/>
            <person name="Lovegrove M."/>
            <person name="Duncan E.J."/>
            <person name="Remnant E.J."/>
            <person name="Van Eeckhoven J."/>
            <person name="Graham B."/>
            <person name="Knapp R.A."/>
            <person name="Langford K.W."/>
            <person name="Kronenberg Z."/>
            <person name="Press M.O."/>
            <person name="Eacker S.M."/>
            <person name="Wilson-Rankin E.E."/>
            <person name="Purcell J."/>
            <person name="Lester P.J."/>
            <person name="Dearden P.K."/>
        </authorList>
    </citation>
    <scope>NUCLEOTIDE SEQUENCE</scope>
    <source>
        <strain evidence="2">Marl-1</strain>
    </source>
</reference>